<keyword evidence="2" id="KW-1185">Reference proteome</keyword>
<name>A0A0N9SGJ9_9CAUD</name>
<accession>A0A0N9SGJ9</accession>
<gene>
    <name evidence="1" type="ORF">TRIPP_55</name>
</gene>
<dbReference type="Proteomes" id="UP000204254">
    <property type="component" value="Segment"/>
</dbReference>
<sequence>MDKSKLNTLALKAKLGCEESLWKIKAELIGEIHKISNHNWHSIRNEAKFEESCFTRIDSAVRAFDPRKGNFYNLAMFKINSCLKESRKRFSETPVVISLSEKRSEIELESTVIDDSAVIDDGLMVDEKIALLAEGDPRKEMILKLWASGIDETKYIARVIAKNCGGKISSNRTYTHRFRARCRKALA</sequence>
<proteinExistence type="predicted"/>
<dbReference type="EMBL" id="KT755656">
    <property type="protein sequence ID" value="ALH46428.1"/>
    <property type="molecule type" value="Genomic_DNA"/>
</dbReference>
<evidence type="ECO:0000313" key="1">
    <source>
        <dbReference type="EMBL" id="ALH46428.1"/>
    </source>
</evidence>
<dbReference type="GeneID" id="26637013"/>
<reference evidence="1 2" key="1">
    <citation type="journal article" date="2016" name="Genome Announc.">
        <title>Paenibacillus larvae Phage Tripp Genome Has 378-Base-Pair Terminal Repeats.</title>
        <authorList>
            <person name="Abraham J."/>
            <person name="Bousquet A.C."/>
            <person name="Bruff E."/>
            <person name="Carson N."/>
            <person name="Clark A."/>
            <person name="Connell A."/>
            <person name="Davis Z."/>
            <person name="Dums J."/>
            <person name="Everington C."/>
            <person name="Groth A."/>
            <person name="Hawes N."/>
            <person name="McArthur N."/>
            <person name="McKenney C."/>
            <person name="Oufkir A."/>
            <person name="Pearce B."/>
            <person name="Rampal S."/>
            <person name="Rozier H."/>
            <person name="Schaff J."/>
            <person name="Slehria T."/>
            <person name="Carson S."/>
            <person name="Miller E.S."/>
        </authorList>
    </citation>
    <scope>NUCLEOTIDE SEQUENCE [LARGE SCALE GENOMIC DNA]</scope>
</reference>
<evidence type="ECO:0000313" key="2">
    <source>
        <dbReference type="Proteomes" id="UP000204254"/>
    </source>
</evidence>
<dbReference type="KEGG" id="vg:26637013"/>
<protein>
    <submittedName>
        <fullName evidence="1">Uncharacterized protein</fullName>
    </submittedName>
</protein>
<organism evidence="1 2">
    <name type="scientific">Paenibacillus phage Tripp</name>
    <dbReference type="NCBI Taxonomy" id="1718161"/>
    <lineage>
        <taxon>Viruses</taxon>
        <taxon>Duplodnaviria</taxon>
        <taxon>Heunggongvirae</taxon>
        <taxon>Uroviricota</taxon>
        <taxon>Caudoviricetes</taxon>
        <taxon>Halcyonevirus</taxon>
        <taxon>Halcyonevirus tripp</taxon>
    </lineage>
</organism>
<dbReference type="RefSeq" id="YP_009210575.1">
    <property type="nucleotide sequence ID" value="NC_028930.1"/>
</dbReference>